<geneLocation type="plasmid" evidence="3">
    <name>prln3</name>
</geneLocation>
<dbReference type="Gene3D" id="1.10.260.40">
    <property type="entry name" value="lambda repressor-like DNA-binding domains"/>
    <property type="match status" value="1"/>
</dbReference>
<dbReference type="EMBL" id="CP025015">
    <property type="protein sequence ID" value="AUW47557.1"/>
    <property type="molecule type" value="Genomic_DNA"/>
</dbReference>
<keyword evidence="2" id="KW-0614">Plasmid</keyword>
<accession>A0A2K9ZH17</accession>
<dbReference type="SMART" id="SM00530">
    <property type="entry name" value="HTH_XRE"/>
    <property type="match status" value="1"/>
</dbReference>
<dbReference type="InterPro" id="IPR001387">
    <property type="entry name" value="Cro/C1-type_HTH"/>
</dbReference>
<reference evidence="2 3" key="1">
    <citation type="submission" date="2017-11" db="EMBL/GenBank/DDBJ databases">
        <title>Complete genome of Rhizobium leguminosarum Norway, an ineffective micro-symbiont.</title>
        <authorList>
            <person name="Hoffrichter A."/>
            <person name="Liang J."/>
            <person name="Brachmann A."/>
            <person name="Marin M."/>
        </authorList>
    </citation>
    <scope>NUCLEOTIDE SEQUENCE [LARGE SCALE GENOMIC DNA]</scope>
    <source>
        <strain evidence="2 3">Norway</strain>
        <plasmid evidence="3">Plasmid prln3</plasmid>
    </source>
</reference>
<dbReference type="GO" id="GO:0003677">
    <property type="term" value="F:DNA binding"/>
    <property type="evidence" value="ECO:0007669"/>
    <property type="project" value="InterPro"/>
</dbReference>
<protein>
    <submittedName>
        <fullName evidence="2">Putative HTH-type trans</fullName>
    </submittedName>
</protein>
<sequence length="130" mass="14247">MEKKKPHPTDVEVGSRIRIRRRILNMSQTTLADKLGLTFQQVQKYEKGTNRVGAGRLQAVADALVVPVSFFFDPIESTPELVRGSGLERDLIAFLSSTEGIALNQAFRKLASADVRRRLVAVVKAAAAIG</sequence>
<proteinExistence type="predicted"/>
<dbReference type="Pfam" id="PF01381">
    <property type="entry name" value="HTH_3"/>
    <property type="match status" value="1"/>
</dbReference>
<organism evidence="2 3">
    <name type="scientific">Rhizobium leguminosarum</name>
    <dbReference type="NCBI Taxonomy" id="384"/>
    <lineage>
        <taxon>Bacteria</taxon>
        <taxon>Pseudomonadati</taxon>
        <taxon>Pseudomonadota</taxon>
        <taxon>Alphaproteobacteria</taxon>
        <taxon>Hyphomicrobiales</taxon>
        <taxon>Rhizobiaceae</taxon>
        <taxon>Rhizobium/Agrobacterium group</taxon>
        <taxon>Rhizobium</taxon>
    </lineage>
</organism>
<dbReference type="RefSeq" id="WP_245457633.1">
    <property type="nucleotide sequence ID" value="NZ_CP025015.1"/>
</dbReference>
<dbReference type="SUPFAM" id="SSF47413">
    <property type="entry name" value="lambda repressor-like DNA-binding domains"/>
    <property type="match status" value="1"/>
</dbReference>
<dbReference type="AlphaFoldDB" id="A0A2K9ZH17"/>
<gene>
    <name evidence="2" type="ORF">CUJ84_pRLN3000443</name>
</gene>
<evidence type="ECO:0000259" key="1">
    <source>
        <dbReference type="PROSITE" id="PS50943"/>
    </source>
</evidence>
<dbReference type="Proteomes" id="UP000238523">
    <property type="component" value="Plasmid pRLN3"/>
</dbReference>
<dbReference type="PROSITE" id="PS50943">
    <property type="entry name" value="HTH_CROC1"/>
    <property type="match status" value="1"/>
</dbReference>
<evidence type="ECO:0000313" key="3">
    <source>
        <dbReference type="Proteomes" id="UP000238523"/>
    </source>
</evidence>
<name>A0A2K9ZH17_RHILE</name>
<evidence type="ECO:0000313" key="2">
    <source>
        <dbReference type="EMBL" id="AUW47557.1"/>
    </source>
</evidence>
<dbReference type="InterPro" id="IPR010982">
    <property type="entry name" value="Lambda_DNA-bd_dom_sf"/>
</dbReference>
<dbReference type="CDD" id="cd00093">
    <property type="entry name" value="HTH_XRE"/>
    <property type="match status" value="1"/>
</dbReference>
<feature type="domain" description="HTH cro/C1-type" evidence="1">
    <location>
        <begin position="17"/>
        <end position="71"/>
    </location>
</feature>